<accession>A0A4V3SGA5</accession>
<dbReference type="EMBL" id="SJOL01004471">
    <property type="protein sequence ID" value="TGZ71585.1"/>
    <property type="molecule type" value="Genomic_DNA"/>
</dbReference>
<keyword evidence="4" id="KW-1185">Reference proteome</keyword>
<dbReference type="InterPro" id="IPR046350">
    <property type="entry name" value="Cystatin_sf"/>
</dbReference>
<dbReference type="OrthoDB" id="2429551at2759"/>
<evidence type="ECO:0000313" key="3">
    <source>
        <dbReference type="EMBL" id="TGZ71584.1"/>
    </source>
</evidence>
<dbReference type="GO" id="GO:0004869">
    <property type="term" value="F:cysteine-type endopeptidase inhibitor activity"/>
    <property type="evidence" value="ECO:0007669"/>
    <property type="project" value="InterPro"/>
</dbReference>
<protein>
    <recommendedName>
        <fullName evidence="2">Cystatin domain-containing protein</fullName>
    </recommendedName>
</protein>
<keyword evidence="1" id="KW-0732">Signal</keyword>
<reference evidence="3 4" key="1">
    <citation type="journal article" date="2019" name="BMC Genomics">
        <title>New insights from Opisthorchis felineus genome: update on genomics of the epidemiologically important liver flukes.</title>
        <authorList>
            <person name="Ershov N.I."/>
            <person name="Mordvinov V.A."/>
            <person name="Prokhortchouk E.B."/>
            <person name="Pakharukova M.Y."/>
            <person name="Gunbin K.V."/>
            <person name="Ustyantsev K."/>
            <person name="Genaev M.A."/>
            <person name="Blinov A.G."/>
            <person name="Mazur A."/>
            <person name="Boulygina E."/>
            <person name="Tsygankova S."/>
            <person name="Khrameeva E."/>
            <person name="Chekanov N."/>
            <person name="Fan G."/>
            <person name="Xiao A."/>
            <person name="Zhang H."/>
            <person name="Xu X."/>
            <person name="Yang H."/>
            <person name="Solovyev V."/>
            <person name="Lee S.M."/>
            <person name="Liu X."/>
            <person name="Afonnikov D.A."/>
            <person name="Skryabin K.G."/>
        </authorList>
    </citation>
    <scope>NUCLEOTIDE SEQUENCE [LARGE SCALE GENOMIC DNA]</scope>
    <source>
        <strain evidence="3">AK-0245</strain>
        <tissue evidence="3">Whole organism</tissue>
    </source>
</reference>
<dbReference type="AlphaFoldDB" id="A0A4V3SGA5"/>
<comment type="caution">
    <text evidence="3">The sequence shown here is derived from an EMBL/GenBank/DDBJ whole genome shotgun (WGS) entry which is preliminary data.</text>
</comment>
<dbReference type="PROSITE" id="PS00287">
    <property type="entry name" value="CYSTATIN"/>
    <property type="match status" value="1"/>
</dbReference>
<name>A0A4V3SGA5_OPIFE</name>
<dbReference type="EMBL" id="SJOL01004471">
    <property type="protein sequence ID" value="TGZ71584.1"/>
    <property type="molecule type" value="Genomic_DNA"/>
</dbReference>
<dbReference type="InterPro" id="IPR018073">
    <property type="entry name" value="Prot_inh_cystat_CS"/>
</dbReference>
<feature type="domain" description="Cystatin" evidence="2">
    <location>
        <begin position="61"/>
        <end position="100"/>
    </location>
</feature>
<organism evidence="3 4">
    <name type="scientific">Opisthorchis felineus</name>
    <dbReference type="NCBI Taxonomy" id="147828"/>
    <lineage>
        <taxon>Eukaryota</taxon>
        <taxon>Metazoa</taxon>
        <taxon>Spiralia</taxon>
        <taxon>Lophotrochozoa</taxon>
        <taxon>Platyhelminthes</taxon>
        <taxon>Trematoda</taxon>
        <taxon>Digenea</taxon>
        <taxon>Opisthorchiida</taxon>
        <taxon>Opisthorchiata</taxon>
        <taxon>Opisthorchiidae</taxon>
        <taxon>Opisthorchis</taxon>
    </lineage>
</organism>
<feature type="chain" id="PRO_5033454418" description="Cystatin domain-containing protein" evidence="1">
    <location>
        <begin position="19"/>
        <end position="127"/>
    </location>
</feature>
<evidence type="ECO:0000313" key="4">
    <source>
        <dbReference type="Proteomes" id="UP000308267"/>
    </source>
</evidence>
<evidence type="ECO:0000256" key="1">
    <source>
        <dbReference type="SAM" id="SignalP"/>
    </source>
</evidence>
<feature type="signal peptide" evidence="1">
    <location>
        <begin position="1"/>
        <end position="18"/>
    </location>
</feature>
<dbReference type="Pfam" id="PF00031">
    <property type="entry name" value="Cystatin"/>
    <property type="match status" value="1"/>
</dbReference>
<dbReference type="SUPFAM" id="SSF54403">
    <property type="entry name" value="Cystatin/monellin"/>
    <property type="match status" value="1"/>
</dbReference>
<sequence>MLIEVLCLCLILCLPASSQVVAGAYTPFRCPNANEIQAFTSLLNAELSNYLGMEAVGSQEIQILEVSTQVVAGTNYRIKIRLANDQCYLVGVYQSLPSQEDGSVTLRIISLTPVTCPMVQSCIRYAN</sequence>
<evidence type="ECO:0000259" key="2">
    <source>
        <dbReference type="Pfam" id="PF00031"/>
    </source>
</evidence>
<dbReference type="InterPro" id="IPR000010">
    <property type="entry name" value="Cystatin_dom"/>
</dbReference>
<dbReference type="Proteomes" id="UP000308267">
    <property type="component" value="Unassembled WGS sequence"/>
</dbReference>
<proteinExistence type="predicted"/>
<dbReference type="Gene3D" id="3.10.450.10">
    <property type="match status" value="1"/>
</dbReference>
<gene>
    <name evidence="3" type="ORF">CRM22_002556</name>
</gene>